<protein>
    <recommendedName>
        <fullName evidence="3">DUF2218 domain-containing protein</fullName>
    </recommendedName>
</protein>
<dbReference type="Pfam" id="PF09981">
    <property type="entry name" value="DUF2218"/>
    <property type="match status" value="1"/>
</dbReference>
<sequence length="102" mass="11071">MIVTTARFATPHAAKYIAQLCKHFAHKVPAEWDEGQGQAALPSGPVSLRAEADALVVRITAEDAKAMIQSRFVVDSHLVTFAHREGFTGLCWQIEAGPIEAD</sequence>
<reference evidence="1 2" key="1">
    <citation type="submission" date="2016-10" db="EMBL/GenBank/DDBJ databases">
        <authorList>
            <person name="de Groot N.N."/>
        </authorList>
    </citation>
    <scope>NUCLEOTIDE SEQUENCE [LARGE SCALE GENOMIC DNA]</scope>
    <source>
        <strain evidence="2">DSM 938 / 37b4</strain>
    </source>
</reference>
<organism evidence="1 2">
    <name type="scientific">Rhodobacter capsulatus</name>
    <name type="common">Rhodopseudomonas capsulata</name>
    <dbReference type="NCBI Taxonomy" id="1061"/>
    <lineage>
        <taxon>Bacteria</taxon>
        <taxon>Pseudomonadati</taxon>
        <taxon>Pseudomonadota</taxon>
        <taxon>Alphaproteobacteria</taxon>
        <taxon>Rhodobacterales</taxon>
        <taxon>Rhodobacter group</taxon>
        <taxon>Rhodobacter</taxon>
    </lineage>
</organism>
<gene>
    <name evidence="1" type="ORF">SAMN04244550_00829</name>
</gene>
<name>A0A1G7EN94_RHOCA</name>
<dbReference type="Proteomes" id="UP000183812">
    <property type="component" value="Unassembled WGS sequence"/>
</dbReference>
<dbReference type="RefSeq" id="WP_139182380.1">
    <property type="nucleotide sequence ID" value="NZ_CP119563.1"/>
</dbReference>
<evidence type="ECO:0000313" key="1">
    <source>
        <dbReference type="EMBL" id="SDE65109.1"/>
    </source>
</evidence>
<dbReference type="PIRSF" id="PIRSF028291">
    <property type="entry name" value="UCP028291"/>
    <property type="match status" value="1"/>
</dbReference>
<dbReference type="AlphaFoldDB" id="A0A1G7EN94"/>
<evidence type="ECO:0008006" key="3">
    <source>
        <dbReference type="Google" id="ProtNLM"/>
    </source>
</evidence>
<dbReference type="OrthoDB" id="9806511at2"/>
<dbReference type="InterPro" id="IPR014543">
    <property type="entry name" value="UCP028291"/>
</dbReference>
<dbReference type="EMBL" id="FNAY01000002">
    <property type="protein sequence ID" value="SDE65109.1"/>
    <property type="molecule type" value="Genomic_DNA"/>
</dbReference>
<accession>A0A1G7EN94</accession>
<proteinExistence type="predicted"/>
<evidence type="ECO:0000313" key="2">
    <source>
        <dbReference type="Proteomes" id="UP000183812"/>
    </source>
</evidence>
<dbReference type="Gene3D" id="3.30.310.50">
    <property type="entry name" value="Alpha-D-phosphohexomutase, C-terminal domain"/>
    <property type="match status" value="1"/>
</dbReference>